<feature type="transmembrane region" description="Helical" evidence="12">
    <location>
        <begin position="381"/>
        <end position="401"/>
    </location>
</feature>
<dbReference type="CDD" id="cd11492">
    <property type="entry name" value="SLC5sbd_NIS-SMVT"/>
    <property type="match status" value="1"/>
</dbReference>
<dbReference type="InterPro" id="IPR038377">
    <property type="entry name" value="Na/Glc_symporter_sf"/>
</dbReference>
<evidence type="ECO:0000256" key="8">
    <source>
        <dbReference type="ARBA" id="ARBA00023065"/>
    </source>
</evidence>
<evidence type="ECO:0000256" key="2">
    <source>
        <dbReference type="ARBA" id="ARBA00006434"/>
    </source>
</evidence>
<evidence type="ECO:0000256" key="11">
    <source>
        <dbReference type="RuleBase" id="RU362091"/>
    </source>
</evidence>
<keyword evidence="8" id="KW-0406">Ion transport</keyword>
<feature type="transmembrane region" description="Helical" evidence="12">
    <location>
        <begin position="277"/>
        <end position="299"/>
    </location>
</feature>
<keyword evidence="3" id="KW-0813">Transport</keyword>
<feature type="transmembrane region" description="Helical" evidence="12">
    <location>
        <begin position="439"/>
        <end position="461"/>
    </location>
</feature>
<proteinExistence type="inferred from homology"/>
<dbReference type="InterPro" id="IPR051163">
    <property type="entry name" value="Sodium:Solute_Symporter_SSF"/>
</dbReference>
<keyword evidence="5 12" id="KW-0812">Transmembrane</keyword>
<keyword evidence="7" id="KW-0915">Sodium</keyword>
<feature type="transmembrane region" description="Helical" evidence="12">
    <location>
        <begin position="237"/>
        <end position="256"/>
    </location>
</feature>
<dbReference type="NCBIfam" id="TIGR00813">
    <property type="entry name" value="sss"/>
    <property type="match status" value="1"/>
</dbReference>
<feature type="transmembrane region" description="Helical" evidence="12">
    <location>
        <begin position="159"/>
        <end position="179"/>
    </location>
</feature>
<evidence type="ECO:0000256" key="12">
    <source>
        <dbReference type="SAM" id="Phobius"/>
    </source>
</evidence>
<feature type="transmembrane region" description="Helical" evidence="12">
    <location>
        <begin position="126"/>
        <end position="147"/>
    </location>
</feature>
<gene>
    <name evidence="13" type="ORF">NTJ_15776</name>
</gene>
<dbReference type="Pfam" id="PF00474">
    <property type="entry name" value="SSF"/>
    <property type="match status" value="1"/>
</dbReference>
<evidence type="ECO:0000256" key="3">
    <source>
        <dbReference type="ARBA" id="ARBA00022448"/>
    </source>
</evidence>
<evidence type="ECO:0000256" key="10">
    <source>
        <dbReference type="ARBA" id="ARBA00023201"/>
    </source>
</evidence>
<dbReference type="PROSITE" id="PS50283">
    <property type="entry name" value="NA_SOLUT_SYMP_3"/>
    <property type="match status" value="1"/>
</dbReference>
<evidence type="ECO:0000256" key="9">
    <source>
        <dbReference type="ARBA" id="ARBA00023136"/>
    </source>
</evidence>
<keyword evidence="10" id="KW-0739">Sodium transport</keyword>
<reference evidence="13 14" key="1">
    <citation type="submission" date="2023-09" db="EMBL/GenBank/DDBJ databases">
        <title>Nesidiocoris tenuis whole genome shotgun sequence.</title>
        <authorList>
            <person name="Shibata T."/>
            <person name="Shimoda M."/>
            <person name="Kobayashi T."/>
            <person name="Uehara T."/>
        </authorList>
    </citation>
    <scope>NUCLEOTIDE SEQUENCE [LARGE SCALE GENOMIC DNA]</scope>
    <source>
        <strain evidence="13 14">Japan</strain>
    </source>
</reference>
<feature type="transmembrane region" description="Helical" evidence="12">
    <location>
        <begin position="504"/>
        <end position="525"/>
    </location>
</feature>
<evidence type="ECO:0000256" key="4">
    <source>
        <dbReference type="ARBA" id="ARBA00022475"/>
    </source>
</evidence>
<dbReference type="PANTHER" id="PTHR42985:SF21">
    <property type="entry name" value="SODIUM-DEPENDENT MULTIVITAMIN TRANSPORTER-LIKE PROTEIN"/>
    <property type="match status" value="1"/>
</dbReference>
<dbReference type="Gene3D" id="1.20.1730.10">
    <property type="entry name" value="Sodium/glucose cotransporter"/>
    <property type="match status" value="1"/>
</dbReference>
<feature type="transmembrane region" description="Helical" evidence="12">
    <location>
        <begin position="407"/>
        <end position="432"/>
    </location>
</feature>
<comment type="subcellular location">
    <subcellularLocation>
        <location evidence="1">Cell membrane</location>
        <topology evidence="1">Multi-pass membrane protein</topology>
    </subcellularLocation>
</comment>
<evidence type="ECO:0000313" key="14">
    <source>
        <dbReference type="Proteomes" id="UP001307889"/>
    </source>
</evidence>
<dbReference type="InterPro" id="IPR001734">
    <property type="entry name" value="Na/solute_symporter"/>
</dbReference>
<evidence type="ECO:0000256" key="7">
    <source>
        <dbReference type="ARBA" id="ARBA00023053"/>
    </source>
</evidence>
<organism evidence="13 14">
    <name type="scientific">Nesidiocoris tenuis</name>
    <dbReference type="NCBI Taxonomy" id="355587"/>
    <lineage>
        <taxon>Eukaryota</taxon>
        <taxon>Metazoa</taxon>
        <taxon>Ecdysozoa</taxon>
        <taxon>Arthropoda</taxon>
        <taxon>Hexapoda</taxon>
        <taxon>Insecta</taxon>
        <taxon>Pterygota</taxon>
        <taxon>Neoptera</taxon>
        <taxon>Paraneoptera</taxon>
        <taxon>Hemiptera</taxon>
        <taxon>Heteroptera</taxon>
        <taxon>Panheteroptera</taxon>
        <taxon>Cimicomorpha</taxon>
        <taxon>Miridae</taxon>
        <taxon>Dicyphina</taxon>
        <taxon>Nesidiocoris</taxon>
    </lineage>
</organism>
<evidence type="ECO:0000256" key="6">
    <source>
        <dbReference type="ARBA" id="ARBA00022989"/>
    </source>
</evidence>
<comment type="similarity">
    <text evidence="2 11">Belongs to the sodium:solute symporter (SSF) (TC 2.A.21) family.</text>
</comment>
<evidence type="ECO:0000256" key="1">
    <source>
        <dbReference type="ARBA" id="ARBA00004651"/>
    </source>
</evidence>
<keyword evidence="9 12" id="KW-0472">Membrane</keyword>
<feature type="transmembrane region" description="Helical" evidence="12">
    <location>
        <begin position="87"/>
        <end position="105"/>
    </location>
</feature>
<feature type="transmembrane region" description="Helical" evidence="12">
    <location>
        <begin position="51"/>
        <end position="71"/>
    </location>
</feature>
<feature type="transmembrane region" description="Helical" evidence="12">
    <location>
        <begin position="191"/>
        <end position="210"/>
    </location>
</feature>
<accession>A0ABN7BF19</accession>
<evidence type="ECO:0000313" key="13">
    <source>
        <dbReference type="EMBL" id="BET02958.1"/>
    </source>
</evidence>
<keyword evidence="4" id="KW-1003">Cell membrane</keyword>
<dbReference type="PANTHER" id="PTHR42985">
    <property type="entry name" value="SODIUM-COUPLED MONOCARBOXYLATE TRANSPORTER"/>
    <property type="match status" value="1"/>
</dbReference>
<sequence>MADQVMFDWVEYIVFTMMLCISAFIGIYFGCIKGGQDTVTGYLLGGKKMTVLPISVSLVTTYISGITLLGVPSEVYTYGTQYLTSNLANYLVGFITAFFILPVFYKLQLISLYEYMELRFGHGVRIITSVLFTVALLSYVPIVIYGPALALNQVTGIDVQWVSIVVSLVCIFYTTLGGLEAVVWTDTIQGLLMVLSVIVVLTVGTLRVGGVGEVIKVALEGDRIQFFNMDPDPTIRLTFWSSFIGVTFFWSAHFAFSPASMQRYISLPTYRQAQISVFFLCLGVSFFIFFSGLIGLVMYSEFKDCDPLTSGLITRPDQILPLFVVKACGHIKGLSGLFLAGVVCAALSSMSASLNTLAGTFYEDFLEPAFEVKPTEKKASFMMKVLVVLFGIICVCMVSVIERLGAILEISASFGGMTAGTTLGLFLLGLLFPWANNKGALFGGLASMLCMGWLTFGTAVYKSTGDFVHPTKPLSVDGCSHNFTFIEKQLPDNSDVPVMYRLSVFYYSMVGSFIVVIVGLIVSYFTGFNKLSDVNPDLLSPIVHPLLPKKPKLYSSVPLVVKNSA</sequence>
<feature type="transmembrane region" description="Helical" evidence="12">
    <location>
        <begin position="12"/>
        <end position="31"/>
    </location>
</feature>
<keyword evidence="14" id="KW-1185">Reference proteome</keyword>
<dbReference type="EMBL" id="AP028923">
    <property type="protein sequence ID" value="BET02958.1"/>
    <property type="molecule type" value="Genomic_DNA"/>
</dbReference>
<evidence type="ECO:0000256" key="5">
    <source>
        <dbReference type="ARBA" id="ARBA00022692"/>
    </source>
</evidence>
<keyword evidence="6 12" id="KW-1133">Transmembrane helix</keyword>
<protein>
    <submittedName>
        <fullName evidence="13">Sodium:solute symporter family</fullName>
    </submittedName>
</protein>
<dbReference type="Proteomes" id="UP001307889">
    <property type="component" value="Chromosome 15"/>
</dbReference>
<name>A0ABN7BF19_9HEMI</name>
<feature type="transmembrane region" description="Helical" evidence="12">
    <location>
        <begin position="319"/>
        <end position="347"/>
    </location>
</feature>